<sequence>MNRVLVNLCLVSLHMSASLVRASPFIDGESLHDTSTSDYDMPPSCTTKNYCFDEGYKYPQFKVQQVLKQLPFLTFDNRMGTHLTFRNSENDNSECPTVDTFNNKPIYYIRDENNKVRVVMQVPEIFEQIYSVRWCKRPGLITYNTPNFLNGSHFLQAKKVECVETYMDFEFLVLAPGDKVEMVKAKGGIPVCCNCRYPNPN</sequence>
<proteinExistence type="predicted"/>
<evidence type="ECO:0000256" key="1">
    <source>
        <dbReference type="SAM" id="SignalP"/>
    </source>
</evidence>
<gene>
    <name evidence="2" type="ORF">PYW07_001485</name>
</gene>
<feature type="signal peptide" evidence="1">
    <location>
        <begin position="1"/>
        <end position="22"/>
    </location>
</feature>
<comment type="caution">
    <text evidence="2">The sequence shown here is derived from an EMBL/GenBank/DDBJ whole genome shotgun (WGS) entry which is preliminary data.</text>
</comment>
<dbReference type="InterPro" id="IPR029034">
    <property type="entry name" value="Cystine-knot_cytokine"/>
</dbReference>
<feature type="chain" id="PRO_5041897579" description="Spaetzle domain-containing protein" evidence="1">
    <location>
        <begin position="23"/>
        <end position="201"/>
    </location>
</feature>
<evidence type="ECO:0000313" key="3">
    <source>
        <dbReference type="Proteomes" id="UP001231518"/>
    </source>
</evidence>
<dbReference type="EMBL" id="JARGEI010000008">
    <property type="protein sequence ID" value="KAJ8727366.1"/>
    <property type="molecule type" value="Genomic_DNA"/>
</dbReference>
<dbReference type="Proteomes" id="UP001231518">
    <property type="component" value="Chromosome 11"/>
</dbReference>
<dbReference type="AlphaFoldDB" id="A0AAD7YT98"/>
<evidence type="ECO:0008006" key="4">
    <source>
        <dbReference type="Google" id="ProtNLM"/>
    </source>
</evidence>
<name>A0AAD7YT98_MYTSE</name>
<reference evidence="2" key="1">
    <citation type="submission" date="2023-03" db="EMBL/GenBank/DDBJ databases">
        <title>Chromosome-level genomes of two armyworms, Mythimna separata and Mythimna loreyi, provide insights into the biosynthesis and reception of sex pheromones.</title>
        <authorList>
            <person name="Zhao H."/>
        </authorList>
    </citation>
    <scope>NUCLEOTIDE SEQUENCE</scope>
    <source>
        <strain evidence="2">BeijingLab</strain>
        <tissue evidence="2">Pupa</tissue>
    </source>
</reference>
<evidence type="ECO:0000313" key="2">
    <source>
        <dbReference type="EMBL" id="KAJ8727366.1"/>
    </source>
</evidence>
<keyword evidence="1" id="KW-0732">Signal</keyword>
<accession>A0AAD7YT98</accession>
<keyword evidence="3" id="KW-1185">Reference proteome</keyword>
<organism evidence="2 3">
    <name type="scientific">Mythimna separata</name>
    <name type="common">Oriental armyworm</name>
    <name type="synonym">Pseudaletia separata</name>
    <dbReference type="NCBI Taxonomy" id="271217"/>
    <lineage>
        <taxon>Eukaryota</taxon>
        <taxon>Metazoa</taxon>
        <taxon>Ecdysozoa</taxon>
        <taxon>Arthropoda</taxon>
        <taxon>Hexapoda</taxon>
        <taxon>Insecta</taxon>
        <taxon>Pterygota</taxon>
        <taxon>Neoptera</taxon>
        <taxon>Endopterygota</taxon>
        <taxon>Lepidoptera</taxon>
        <taxon>Glossata</taxon>
        <taxon>Ditrysia</taxon>
        <taxon>Noctuoidea</taxon>
        <taxon>Noctuidae</taxon>
        <taxon>Noctuinae</taxon>
        <taxon>Hadenini</taxon>
        <taxon>Mythimna</taxon>
    </lineage>
</organism>
<protein>
    <recommendedName>
        <fullName evidence="4">Spaetzle domain-containing protein</fullName>
    </recommendedName>
</protein>
<dbReference type="Gene3D" id="2.10.90.10">
    <property type="entry name" value="Cystine-knot cytokines"/>
    <property type="match status" value="1"/>
</dbReference>